<dbReference type="EMBL" id="AQPH01000071">
    <property type="protein sequence ID" value="EPY00736.1"/>
    <property type="molecule type" value="Genomic_DNA"/>
</dbReference>
<dbReference type="PATRIC" id="fig|1316936.3.peg.2893"/>
<evidence type="ECO:0000256" key="1">
    <source>
        <dbReference type="ARBA" id="ARBA00022553"/>
    </source>
</evidence>
<dbReference type="PROSITE" id="PS50110">
    <property type="entry name" value="RESPONSE_REGULATORY"/>
    <property type="match status" value="1"/>
</dbReference>
<comment type="caution">
    <text evidence="4">The sequence shown here is derived from an EMBL/GenBank/DDBJ whole genome shotgun (WGS) entry which is preliminary data.</text>
</comment>
<evidence type="ECO:0000259" key="3">
    <source>
        <dbReference type="PROSITE" id="PS50110"/>
    </source>
</evidence>
<sequence length="123" mass="13444">MTDMTILLVDDSRVARMMTGAAIMRLRPTWRIVEAASGEEALSRAVDAPPDFVLMDVNMPGIGGMAAAEHLRQSYPDAAISLLTANIQDPIREQADRIGVGFLIKPLREEALVHFLESQRGPS</sequence>
<evidence type="ECO:0000313" key="5">
    <source>
        <dbReference type="Proteomes" id="UP000015350"/>
    </source>
</evidence>
<evidence type="ECO:0000313" key="4">
    <source>
        <dbReference type="EMBL" id="EPY00736.1"/>
    </source>
</evidence>
<name>S9TES3_MAGFU</name>
<evidence type="ECO:0000256" key="2">
    <source>
        <dbReference type="PROSITE-ProRule" id="PRU00169"/>
    </source>
</evidence>
<dbReference type="Gene3D" id="3.40.50.2300">
    <property type="match status" value="1"/>
</dbReference>
<organism evidence="4 5">
    <name type="scientific">Magnetospirillum fulvum MGU-K5</name>
    <dbReference type="NCBI Taxonomy" id="1316936"/>
    <lineage>
        <taxon>Bacteria</taxon>
        <taxon>Pseudomonadati</taxon>
        <taxon>Pseudomonadota</taxon>
        <taxon>Alphaproteobacteria</taxon>
        <taxon>Rhodospirillales</taxon>
        <taxon>Rhodospirillaceae</taxon>
        <taxon>Magnetospirillum</taxon>
    </lineage>
</organism>
<gene>
    <name evidence="4" type="ORF">K678_14527</name>
</gene>
<reference evidence="4 5" key="1">
    <citation type="submission" date="2013-04" db="EMBL/GenBank/DDBJ databases">
        <authorList>
            <person name="Kuznetsov B."/>
            <person name="Ivanovsky R."/>
        </authorList>
    </citation>
    <scope>NUCLEOTIDE SEQUENCE [LARGE SCALE GENOMIC DNA]</scope>
    <source>
        <strain evidence="4 5">MGU-K5</strain>
    </source>
</reference>
<dbReference type="InterPro" id="IPR011006">
    <property type="entry name" value="CheY-like_superfamily"/>
</dbReference>
<dbReference type="SMART" id="SM00448">
    <property type="entry name" value="REC"/>
    <property type="match status" value="1"/>
</dbReference>
<dbReference type="InterPro" id="IPR050595">
    <property type="entry name" value="Bact_response_regulator"/>
</dbReference>
<feature type="domain" description="Response regulatory" evidence="3">
    <location>
        <begin position="5"/>
        <end position="120"/>
    </location>
</feature>
<dbReference type="GO" id="GO:0000160">
    <property type="term" value="P:phosphorelay signal transduction system"/>
    <property type="evidence" value="ECO:0007669"/>
    <property type="project" value="InterPro"/>
</dbReference>
<dbReference type="SUPFAM" id="SSF52172">
    <property type="entry name" value="CheY-like"/>
    <property type="match status" value="1"/>
</dbReference>
<accession>S9TES3</accession>
<dbReference type="RefSeq" id="WP_021133194.1">
    <property type="nucleotide sequence ID" value="NZ_AQPH01000071.1"/>
</dbReference>
<feature type="modified residue" description="4-aspartylphosphate" evidence="2">
    <location>
        <position position="56"/>
    </location>
</feature>
<dbReference type="Proteomes" id="UP000015350">
    <property type="component" value="Unassembled WGS sequence"/>
</dbReference>
<dbReference type="CDD" id="cd00156">
    <property type="entry name" value="REC"/>
    <property type="match status" value="1"/>
</dbReference>
<proteinExistence type="predicted"/>
<dbReference type="InterPro" id="IPR001789">
    <property type="entry name" value="Sig_transdc_resp-reg_receiver"/>
</dbReference>
<dbReference type="OrthoDB" id="7569831at2"/>
<dbReference type="PANTHER" id="PTHR44591">
    <property type="entry name" value="STRESS RESPONSE REGULATOR PROTEIN 1"/>
    <property type="match status" value="1"/>
</dbReference>
<dbReference type="eggNOG" id="COG2197">
    <property type="taxonomic scope" value="Bacteria"/>
</dbReference>
<dbReference type="Pfam" id="PF00072">
    <property type="entry name" value="Response_reg"/>
    <property type="match status" value="1"/>
</dbReference>
<dbReference type="STRING" id="1316936.K678_14527"/>
<keyword evidence="1 2" id="KW-0597">Phosphoprotein</keyword>
<dbReference type="AlphaFoldDB" id="S9TES3"/>
<protein>
    <submittedName>
        <fullName evidence="4">CheY-like receiver protein</fullName>
    </submittedName>
</protein>
<dbReference type="PANTHER" id="PTHR44591:SF3">
    <property type="entry name" value="RESPONSE REGULATORY DOMAIN-CONTAINING PROTEIN"/>
    <property type="match status" value="1"/>
</dbReference>